<dbReference type="GO" id="GO:0000724">
    <property type="term" value="P:double-strand break repair via homologous recombination"/>
    <property type="evidence" value="ECO:0007669"/>
    <property type="project" value="TreeGrafter"/>
</dbReference>
<dbReference type="EC" id="5.6.2.4" evidence="7"/>
<evidence type="ECO:0000256" key="8">
    <source>
        <dbReference type="ARBA" id="ARBA00048988"/>
    </source>
</evidence>
<comment type="caution">
    <text evidence="12">The sequence shown here is derived from an EMBL/GenBank/DDBJ whole genome shotgun (WGS) entry which is preliminary data.</text>
</comment>
<dbReference type="GeneID" id="77344628"/>
<keyword evidence="5" id="KW-0413">Isomerase</keyword>
<dbReference type="GO" id="GO:0031297">
    <property type="term" value="P:replication fork processing"/>
    <property type="evidence" value="ECO:0007669"/>
    <property type="project" value="TreeGrafter"/>
</dbReference>
<keyword evidence="4" id="KW-0067">ATP-binding</keyword>
<proteinExistence type="predicted"/>
<comment type="catalytic activity">
    <reaction evidence="8">
        <text>ATP + H2O = ADP + phosphate + H(+)</text>
        <dbReference type="Rhea" id="RHEA:13065"/>
        <dbReference type="ChEBI" id="CHEBI:15377"/>
        <dbReference type="ChEBI" id="CHEBI:15378"/>
        <dbReference type="ChEBI" id="CHEBI:30616"/>
        <dbReference type="ChEBI" id="CHEBI:43474"/>
        <dbReference type="ChEBI" id="CHEBI:456216"/>
        <dbReference type="EC" id="5.6.2.4"/>
    </reaction>
</comment>
<evidence type="ECO:0000313" key="13">
    <source>
        <dbReference type="Proteomes" id="UP000423756"/>
    </source>
</evidence>
<name>A0A7V7NX49_9VIBR</name>
<organism evidence="12 13">
    <name type="scientific">Vibrio chagasii</name>
    <dbReference type="NCBI Taxonomy" id="170679"/>
    <lineage>
        <taxon>Bacteria</taxon>
        <taxon>Pseudomonadati</taxon>
        <taxon>Pseudomonadota</taxon>
        <taxon>Gammaproteobacteria</taxon>
        <taxon>Vibrionales</taxon>
        <taxon>Vibrionaceae</taxon>
        <taxon>Vibrio</taxon>
    </lineage>
</organism>
<evidence type="ECO:0000256" key="3">
    <source>
        <dbReference type="ARBA" id="ARBA00022806"/>
    </source>
</evidence>
<dbReference type="Gene3D" id="3.40.50.300">
    <property type="entry name" value="P-loop containing nucleotide triphosphate hydrolases"/>
    <property type="match status" value="2"/>
</dbReference>
<evidence type="ECO:0000256" key="2">
    <source>
        <dbReference type="ARBA" id="ARBA00022801"/>
    </source>
</evidence>
<keyword evidence="1" id="KW-0547">Nucleotide-binding</keyword>
<dbReference type="InterPro" id="IPR014017">
    <property type="entry name" value="DNA_helicase_UvrD-like_C"/>
</dbReference>
<feature type="domain" description="UvrD-like helicase C-terminal" evidence="11">
    <location>
        <begin position="346"/>
        <end position="462"/>
    </location>
</feature>
<dbReference type="InterPro" id="IPR014016">
    <property type="entry name" value="UvrD-like_ATP-bd"/>
</dbReference>
<dbReference type="EMBL" id="VZPX01000004">
    <property type="protein sequence ID" value="KAB0482393.1"/>
    <property type="molecule type" value="Genomic_DNA"/>
</dbReference>
<dbReference type="Pfam" id="PF13361">
    <property type="entry name" value="UvrD_C"/>
    <property type="match status" value="1"/>
</dbReference>
<evidence type="ECO:0000256" key="1">
    <source>
        <dbReference type="ARBA" id="ARBA00022741"/>
    </source>
</evidence>
<evidence type="ECO:0000259" key="11">
    <source>
        <dbReference type="Pfam" id="PF13361"/>
    </source>
</evidence>
<keyword evidence="3" id="KW-0347">Helicase</keyword>
<dbReference type="RefSeq" id="WP_137406630.1">
    <property type="nucleotide sequence ID" value="NZ_AP025467.1"/>
</dbReference>
<gene>
    <name evidence="12" type="ORF">F7Q91_03020</name>
</gene>
<dbReference type="PANTHER" id="PTHR11070">
    <property type="entry name" value="UVRD / RECB / PCRA DNA HELICASE FAMILY MEMBER"/>
    <property type="match status" value="1"/>
</dbReference>
<evidence type="ECO:0000256" key="9">
    <source>
        <dbReference type="SAM" id="MobiDB-lite"/>
    </source>
</evidence>
<dbReference type="InterPro" id="IPR027417">
    <property type="entry name" value="P-loop_NTPase"/>
</dbReference>
<dbReference type="InterPro" id="IPR000212">
    <property type="entry name" value="DNA_helicase_UvrD/REP"/>
</dbReference>
<dbReference type="Proteomes" id="UP000423756">
    <property type="component" value="Unassembled WGS sequence"/>
</dbReference>
<comment type="catalytic activity">
    <reaction evidence="6">
        <text>Couples ATP hydrolysis with the unwinding of duplex DNA by translocating in the 3'-5' direction.</text>
        <dbReference type="EC" id="5.6.2.4"/>
    </reaction>
</comment>
<dbReference type="PANTHER" id="PTHR11070:SF30">
    <property type="entry name" value="F-BOX DNA HELICASE 1"/>
    <property type="match status" value="1"/>
</dbReference>
<evidence type="ECO:0000313" key="12">
    <source>
        <dbReference type="EMBL" id="KAB0482393.1"/>
    </source>
</evidence>
<evidence type="ECO:0000256" key="6">
    <source>
        <dbReference type="ARBA" id="ARBA00034617"/>
    </source>
</evidence>
<reference evidence="12 13" key="1">
    <citation type="submission" date="2019-09" db="EMBL/GenBank/DDBJ databases">
        <title>Draft genome sequences of 48 bacterial type strains from the CCUG.</title>
        <authorList>
            <person name="Tunovic T."/>
            <person name="Pineiro-Iglesias B."/>
            <person name="Unosson C."/>
            <person name="Inganas E."/>
            <person name="Ohlen M."/>
            <person name="Cardew S."/>
            <person name="Jensie-Markopoulos S."/>
            <person name="Salva-Serra F."/>
            <person name="Jaen-Luchoro D."/>
            <person name="Karlsson R."/>
            <person name="Svensson-Stadler L."/>
            <person name="Chun J."/>
            <person name="Moore E."/>
        </authorList>
    </citation>
    <scope>NUCLEOTIDE SEQUENCE [LARGE SCALE GENOMIC DNA]</scope>
    <source>
        <strain evidence="12 13">CCUG 48643</strain>
    </source>
</reference>
<evidence type="ECO:0000256" key="4">
    <source>
        <dbReference type="ARBA" id="ARBA00022840"/>
    </source>
</evidence>
<sequence length="508" mass="57756">MKPTNQQNAITCRPVAKAVIKALAGTGKTSVLRMLANRYSELRFLYIAYNRPIVDEANMPPNCLSLTGHQLAYKFVGKYYSHKLSDNLNMGLIKNKLGLSWADANSTKITLENFFFSQDKEIEKKHAPGSTRNSQALLMRAKYVSLANQVWKSMKDLDGEFPMTHDGYLKGFSIAEVDLSSHFDILLIDEAQDLNPAVKSFIAAQKHMKTYYCGDDSQQLYRYRGAEDSLADAEKNGAEVFWLTQSFRFNDLVAKYANSFLSQLKVPEKLKGTPNGVENSIVDSIDKLDQSLPVAFINRTILRTIEVAIEAEQQGKKVMWIGGIEKYPFSELFDVLYLKLNQRSNIKSRDLLKSFKSFESYQEVAKQTNSLDMARVLRLIKKYGEGIFTIYQRLKKSEVVDRSIAEVIVGTCHRTKGLEFPQVVLGSDFGDSKTLLLKSEEEIRDELNLMYTAITRTQIRLVTCDKFESIVQLSQNILDLKNTRKAASQNRRGGRCRKRQRGYTRKAA</sequence>
<dbReference type="GO" id="GO:0005524">
    <property type="term" value="F:ATP binding"/>
    <property type="evidence" value="ECO:0007669"/>
    <property type="project" value="UniProtKB-KW"/>
</dbReference>
<evidence type="ECO:0000259" key="10">
    <source>
        <dbReference type="Pfam" id="PF00580"/>
    </source>
</evidence>
<feature type="domain" description="UvrD-like helicase ATP-binding" evidence="10">
    <location>
        <begin position="177"/>
        <end position="229"/>
    </location>
</feature>
<feature type="region of interest" description="Disordered" evidence="9">
    <location>
        <begin position="488"/>
        <end position="508"/>
    </location>
</feature>
<protein>
    <recommendedName>
        <fullName evidence="7">DNA 3'-5' helicase</fullName>
        <ecNumber evidence="7">5.6.2.4</ecNumber>
    </recommendedName>
</protein>
<feature type="compositionally biased region" description="Basic residues" evidence="9">
    <location>
        <begin position="492"/>
        <end position="508"/>
    </location>
</feature>
<dbReference type="GO" id="GO:0003677">
    <property type="term" value="F:DNA binding"/>
    <property type="evidence" value="ECO:0007669"/>
    <property type="project" value="InterPro"/>
</dbReference>
<dbReference type="GO" id="GO:0016787">
    <property type="term" value="F:hydrolase activity"/>
    <property type="evidence" value="ECO:0007669"/>
    <property type="project" value="UniProtKB-KW"/>
</dbReference>
<dbReference type="GO" id="GO:0043138">
    <property type="term" value="F:3'-5' DNA helicase activity"/>
    <property type="evidence" value="ECO:0007669"/>
    <property type="project" value="UniProtKB-EC"/>
</dbReference>
<evidence type="ECO:0000256" key="5">
    <source>
        <dbReference type="ARBA" id="ARBA00023235"/>
    </source>
</evidence>
<evidence type="ECO:0000256" key="7">
    <source>
        <dbReference type="ARBA" id="ARBA00034808"/>
    </source>
</evidence>
<dbReference type="AlphaFoldDB" id="A0A7V7NX49"/>
<accession>A0A7V7NX49</accession>
<dbReference type="SUPFAM" id="SSF52540">
    <property type="entry name" value="P-loop containing nucleoside triphosphate hydrolases"/>
    <property type="match status" value="1"/>
</dbReference>
<dbReference type="Pfam" id="PF00580">
    <property type="entry name" value="UvrD-helicase"/>
    <property type="match status" value="1"/>
</dbReference>
<keyword evidence="2" id="KW-0378">Hydrolase</keyword>